<evidence type="ECO:0000259" key="3">
    <source>
        <dbReference type="PROSITE" id="PS51819"/>
    </source>
</evidence>
<dbReference type="SUPFAM" id="SSF54593">
    <property type="entry name" value="Glyoxalase/Bleomycin resistance protein/Dihydroxybiphenyl dioxygenase"/>
    <property type="match status" value="1"/>
</dbReference>
<dbReference type="PANTHER" id="PTHR12110">
    <property type="entry name" value="HYDROXYPYRUVATE ISOMERASE"/>
    <property type="match status" value="1"/>
</dbReference>
<feature type="binding site" evidence="2">
    <location>
        <position position="191"/>
    </location>
    <ligand>
        <name>a divalent metal cation</name>
        <dbReference type="ChEBI" id="CHEBI:60240"/>
        <note>catalytic</note>
    </ligand>
</feature>
<dbReference type="Proteomes" id="UP001144396">
    <property type="component" value="Unassembled WGS sequence"/>
</dbReference>
<dbReference type="InterPro" id="IPR004360">
    <property type="entry name" value="Glyas_Fos-R_dOase_dom"/>
</dbReference>
<comment type="catalytic activity">
    <reaction evidence="2">
        <text>3-dehydroshikimate = 3,4-dihydroxybenzoate + H2O</text>
        <dbReference type="Rhea" id="RHEA:24848"/>
        <dbReference type="ChEBI" id="CHEBI:15377"/>
        <dbReference type="ChEBI" id="CHEBI:16630"/>
        <dbReference type="ChEBI" id="CHEBI:36241"/>
        <dbReference type="EC" id="4.2.1.118"/>
    </reaction>
</comment>
<dbReference type="InterPro" id="IPR043700">
    <property type="entry name" value="DSD"/>
</dbReference>
<dbReference type="InterPro" id="IPR050312">
    <property type="entry name" value="IolE/XylAMocC-like"/>
</dbReference>
<feature type="binding site" evidence="2">
    <location>
        <position position="423"/>
    </location>
    <ligand>
        <name>Mg(2+)</name>
        <dbReference type="ChEBI" id="CHEBI:18420"/>
    </ligand>
</feature>
<gene>
    <name evidence="4" type="ORF">ARHIZOSPH14_08370</name>
</gene>
<evidence type="ECO:0000256" key="2">
    <source>
        <dbReference type="HAMAP-Rule" id="MF_02238"/>
    </source>
</evidence>
<keyword evidence="5" id="KW-1185">Reference proteome</keyword>
<feature type="binding site" evidence="2">
    <location>
        <position position="134"/>
    </location>
    <ligand>
        <name>a divalent metal cation</name>
        <dbReference type="ChEBI" id="CHEBI:60240"/>
        <note>catalytic</note>
    </ligand>
</feature>
<comment type="similarity">
    <text evidence="2">Belongs to the bacterial two-domain DSD family.</text>
</comment>
<feature type="binding site" evidence="2">
    <location>
        <position position="239"/>
    </location>
    <ligand>
        <name>a divalent metal cation</name>
        <dbReference type="ChEBI" id="CHEBI:60240"/>
        <note>catalytic</note>
    </ligand>
</feature>
<dbReference type="Pfam" id="PF00903">
    <property type="entry name" value="Glyoxalase"/>
    <property type="match status" value="1"/>
</dbReference>
<dbReference type="HAMAP" id="MF_02238">
    <property type="entry name" value="DSD"/>
    <property type="match status" value="1"/>
</dbReference>
<dbReference type="InterPro" id="IPR036237">
    <property type="entry name" value="Xyl_isomerase-like_sf"/>
</dbReference>
<accession>A0A9W6FNM7</accession>
<feature type="domain" description="VOC" evidence="3">
    <location>
        <begin position="287"/>
        <end position="396"/>
    </location>
</feature>
<dbReference type="GO" id="GO:0046565">
    <property type="term" value="F:3-dehydroshikimate dehydratase activity"/>
    <property type="evidence" value="ECO:0007669"/>
    <property type="project" value="UniProtKB-UniRule"/>
</dbReference>
<comment type="caution">
    <text evidence="4">The sequence shown here is derived from an EMBL/GenBank/DDBJ whole genome shotgun (WGS) entry which is preliminary data.</text>
</comment>
<name>A0A9W6FNM7_9MICO</name>
<keyword evidence="4" id="KW-0560">Oxidoreductase</keyword>
<dbReference type="GO" id="GO:0046872">
    <property type="term" value="F:metal ion binding"/>
    <property type="evidence" value="ECO:0007669"/>
    <property type="project" value="UniProtKB-UniRule"/>
</dbReference>
<dbReference type="InterPro" id="IPR029068">
    <property type="entry name" value="Glyas_Bleomycin-R_OHBP_Dase"/>
</dbReference>
<dbReference type="InterPro" id="IPR013022">
    <property type="entry name" value="Xyl_isomerase-like_TIM-brl"/>
</dbReference>
<dbReference type="PANTHER" id="PTHR12110:SF21">
    <property type="entry name" value="XYLOSE ISOMERASE-LIKE TIM BARREL DOMAIN-CONTAINING PROTEIN"/>
    <property type="match status" value="1"/>
</dbReference>
<dbReference type="Gene3D" id="3.20.20.150">
    <property type="entry name" value="Divalent-metal-dependent TIM barrel enzymes"/>
    <property type="match status" value="1"/>
</dbReference>
<comment type="cofactor">
    <cofactor evidence="2">
        <name>a divalent metal cation</name>
        <dbReference type="ChEBI" id="CHEBI:60240"/>
    </cofactor>
</comment>
<dbReference type="EMBL" id="BSDP01000001">
    <property type="protein sequence ID" value="GLI26595.1"/>
    <property type="molecule type" value="Genomic_DNA"/>
</dbReference>
<dbReference type="RefSeq" id="WP_281882610.1">
    <property type="nucleotide sequence ID" value="NZ_BSDP01000001.1"/>
</dbReference>
<dbReference type="Gene3D" id="3.10.180.10">
    <property type="entry name" value="2,3-Dihydroxybiphenyl 1,2-Dioxygenase, domain 1"/>
    <property type="match status" value="2"/>
</dbReference>
<evidence type="ECO:0000313" key="4">
    <source>
        <dbReference type="EMBL" id="GLI26595.1"/>
    </source>
</evidence>
<dbReference type="GO" id="GO:0051213">
    <property type="term" value="F:dioxygenase activity"/>
    <property type="evidence" value="ECO:0007669"/>
    <property type="project" value="UniProtKB-KW"/>
</dbReference>
<reference evidence="4" key="1">
    <citation type="submission" date="2022-12" db="EMBL/GenBank/DDBJ databases">
        <title>Reference genome sequencing for broad-spectrum identification of bacterial and archaeal isolates by mass spectrometry.</title>
        <authorList>
            <person name="Sekiguchi Y."/>
            <person name="Tourlousse D.M."/>
        </authorList>
    </citation>
    <scope>NUCLEOTIDE SEQUENCE</scope>
    <source>
        <strain evidence="4">14</strain>
    </source>
</reference>
<dbReference type="PROSITE" id="PS51819">
    <property type="entry name" value="VOC"/>
    <property type="match status" value="2"/>
</dbReference>
<dbReference type="SUPFAM" id="SSF51658">
    <property type="entry name" value="Xylose isomerase-like"/>
    <property type="match status" value="1"/>
</dbReference>
<organism evidence="4 5">
    <name type="scientific">Agromyces rhizosphaerae</name>
    <dbReference type="NCBI Taxonomy" id="88374"/>
    <lineage>
        <taxon>Bacteria</taxon>
        <taxon>Bacillati</taxon>
        <taxon>Actinomycetota</taxon>
        <taxon>Actinomycetes</taxon>
        <taxon>Micrococcales</taxon>
        <taxon>Microbacteriaceae</taxon>
        <taxon>Agromyces</taxon>
    </lineage>
</organism>
<dbReference type="InterPro" id="IPR037523">
    <property type="entry name" value="VOC_core"/>
</dbReference>
<keyword evidence="1" id="KW-0119">Carbohydrate metabolism</keyword>
<proteinExistence type="inferred from homology"/>
<dbReference type="AlphaFoldDB" id="A0A9W6FNM7"/>
<keyword evidence="2" id="KW-0456">Lyase</keyword>
<comment type="pathway">
    <text evidence="2">Aromatic compound metabolism; 3,4-dihydroxybenzoate biosynthesis.</text>
</comment>
<keyword evidence="4" id="KW-0223">Dioxygenase</keyword>
<dbReference type="GO" id="GO:0046279">
    <property type="term" value="P:3,4-dihydroxybenzoate biosynthetic process"/>
    <property type="evidence" value="ECO:0007669"/>
    <property type="project" value="UniProtKB-UniRule"/>
</dbReference>
<dbReference type="Pfam" id="PF14696">
    <property type="entry name" value="Glyoxalase_5"/>
    <property type="match status" value="1"/>
</dbReference>
<feature type="binding site" evidence="2">
    <location>
        <position position="567"/>
    </location>
    <ligand>
        <name>Mg(2+)</name>
        <dbReference type="ChEBI" id="CHEBI:18420"/>
    </ligand>
</feature>
<keyword evidence="2" id="KW-0479">Metal-binding</keyword>
<dbReference type="EC" id="4.2.1.118" evidence="2"/>
<evidence type="ECO:0000313" key="5">
    <source>
        <dbReference type="Proteomes" id="UP001144396"/>
    </source>
</evidence>
<feature type="binding site" evidence="2">
    <location>
        <position position="490"/>
    </location>
    <ligand>
        <name>Mg(2+)</name>
        <dbReference type="ChEBI" id="CHEBI:18420"/>
    </ligand>
</feature>
<sequence length="597" mass="64616">MRTSIATVCLSGGLVEKLHACSDAGFDGVEIMDADLIGAMESPEEIRALCARLGLSIDLFQPFRDLEGVADDVFADNLRRAEAKFAVMERLGADTILVCSNAGTATIDDDDVAAAQLGALADAAAKRGIRIAYEALAWGRFVDDYRHAWRIVQLADRPNLGVCLDSFHILSRGHDPAAIEEIDGDKIFFLQLADAPALDMDVLSWSRHHRLFPGEGDFALTDFLAHVLRAGYTGPLSLEVFNDTFRQTDVVRTAGHARRSLTWLADRTAAANGWTDDLLGEPQVARGIDFIEIAGADLTAVDETLERLGFAFGGRHRSKRVRLWTAGEARIILDEQVRDETPRLTGIGLMVDDADAAVDRAVALGAPAAFRRTYAGEQELRGVASPDGTVVYWSDRPADTSWITEFEGGSPGSGACESGVVDHANVGYRWQDFDEAVLFASSVLSLTTQSSADVPGPQGLVLSQVMRTEDGVVRLPMNLAPPTAPVPDRHVAVRCDDVVAAARAARAAGLDFLRIPENYYDDLAAQFDLDPDLLAELRELDLLYDRDGSGGEFIHFYTPTIGGVFFELVERRGGYDGYGAASAPVRLAMQRRASASA</sequence>
<evidence type="ECO:0000256" key="1">
    <source>
        <dbReference type="ARBA" id="ARBA00023277"/>
    </source>
</evidence>
<comment type="function">
    <text evidence="2">Catalyzes the conversion of 3-dehydroshikimate to protocatechuate (3,4-dihydroxybenzoate), a common intermediate of quinate and shikimate degradation pathways.</text>
</comment>
<protein>
    <recommendedName>
        <fullName evidence="2">3-dehydroshikimate dehydratase</fullName>
        <shortName evidence="2">DSD</shortName>
        <ecNumber evidence="2">4.2.1.118</ecNumber>
    </recommendedName>
</protein>
<feature type="binding site" evidence="2">
    <location>
        <position position="165"/>
    </location>
    <ligand>
        <name>a divalent metal cation</name>
        <dbReference type="ChEBI" id="CHEBI:60240"/>
        <note>catalytic</note>
    </ligand>
</feature>
<dbReference type="Pfam" id="PF01261">
    <property type="entry name" value="AP_endonuc_2"/>
    <property type="match status" value="1"/>
</dbReference>
<feature type="domain" description="VOC" evidence="3">
    <location>
        <begin position="420"/>
        <end position="571"/>
    </location>
</feature>